<keyword evidence="4 5" id="KW-0472">Membrane</keyword>
<organism evidence="6 7">
    <name type="scientific">Crassostrea virginica</name>
    <name type="common">Eastern oyster</name>
    <dbReference type="NCBI Taxonomy" id="6565"/>
    <lineage>
        <taxon>Eukaryota</taxon>
        <taxon>Metazoa</taxon>
        <taxon>Spiralia</taxon>
        <taxon>Lophotrochozoa</taxon>
        <taxon>Mollusca</taxon>
        <taxon>Bivalvia</taxon>
        <taxon>Autobranchia</taxon>
        <taxon>Pteriomorphia</taxon>
        <taxon>Ostreida</taxon>
        <taxon>Ostreoidea</taxon>
        <taxon>Ostreidae</taxon>
        <taxon>Crassostrea</taxon>
    </lineage>
</organism>
<evidence type="ECO:0000256" key="1">
    <source>
        <dbReference type="ARBA" id="ARBA00004141"/>
    </source>
</evidence>
<feature type="transmembrane region" description="Helical" evidence="5">
    <location>
        <begin position="150"/>
        <end position="168"/>
    </location>
</feature>
<feature type="transmembrane region" description="Helical" evidence="5">
    <location>
        <begin position="30"/>
        <end position="51"/>
    </location>
</feature>
<reference evidence="7" key="2">
    <citation type="submission" date="2025-08" db="UniProtKB">
        <authorList>
            <consortium name="RefSeq"/>
        </authorList>
    </citation>
    <scope>IDENTIFICATION</scope>
    <source>
        <tissue evidence="7">Whole sample</tissue>
    </source>
</reference>
<comment type="subcellular location">
    <subcellularLocation>
        <location evidence="1">Membrane</location>
        <topology evidence="1">Multi-pass membrane protein</topology>
    </subcellularLocation>
</comment>
<comment type="similarity">
    <text evidence="5">Belongs to the BI1 family.</text>
</comment>
<keyword evidence="3 5" id="KW-1133">Transmembrane helix</keyword>
<sequence>MHSDDDELVGDQTFSAFSEKNVRLGFIRKVYGILLCQIVVTIIVMVMFMYIEPVKEYSQQNPWIWYTAFGITFVTLIVLACCENVRRQFPMNMIFLGIFTFCESILLGAVTSHYDEVSVLLAVAITAGVCFGLTIFAFQTKYDFTMWGGLLFVFLIILILFGLFAAIFHNKVLSVVYASLGALLFSFYLVFDTQLMLGGKHKYSLSPEEYIFAALNLYLDIVNLFLFILSIIGNARN</sequence>
<dbReference type="OrthoDB" id="7933078at2759"/>
<evidence type="ECO:0000313" key="6">
    <source>
        <dbReference type="Proteomes" id="UP000694844"/>
    </source>
</evidence>
<dbReference type="AlphaFoldDB" id="A0A8B8ES87"/>
<accession>A0A8B8ES87</accession>
<dbReference type="KEGG" id="cvn:111136341"/>
<feature type="transmembrane region" description="Helical" evidence="5">
    <location>
        <begin position="211"/>
        <end position="232"/>
    </location>
</feature>
<dbReference type="RefSeq" id="XP_022342824.1">
    <property type="nucleotide sequence ID" value="XM_022487116.1"/>
</dbReference>
<evidence type="ECO:0000256" key="2">
    <source>
        <dbReference type="ARBA" id="ARBA00022692"/>
    </source>
</evidence>
<evidence type="ECO:0000256" key="3">
    <source>
        <dbReference type="ARBA" id="ARBA00022989"/>
    </source>
</evidence>
<dbReference type="PANTHER" id="PTHR23291">
    <property type="entry name" value="BAX INHIBITOR-RELATED"/>
    <property type="match status" value="1"/>
</dbReference>
<evidence type="ECO:0000256" key="4">
    <source>
        <dbReference type="ARBA" id="ARBA00023136"/>
    </source>
</evidence>
<evidence type="ECO:0000256" key="5">
    <source>
        <dbReference type="RuleBase" id="RU004379"/>
    </source>
</evidence>
<keyword evidence="2 5" id="KW-0812">Transmembrane</keyword>
<name>A0A8B8ES87_CRAVI</name>
<protein>
    <submittedName>
        <fullName evidence="7">Protein lifeguard 1-like</fullName>
    </submittedName>
</protein>
<feature type="transmembrane region" description="Helical" evidence="5">
    <location>
        <begin position="117"/>
        <end position="138"/>
    </location>
</feature>
<dbReference type="GO" id="GO:0016020">
    <property type="term" value="C:membrane"/>
    <property type="evidence" value="ECO:0007669"/>
    <property type="project" value="UniProtKB-SubCell"/>
</dbReference>
<dbReference type="PANTHER" id="PTHR23291:SF47">
    <property type="entry name" value="TRANSMEMBRANE BAX INHIBITOR MOTIF CONTAINING 7"/>
    <property type="match status" value="1"/>
</dbReference>
<gene>
    <name evidence="7" type="primary">LOC111136341</name>
</gene>
<feature type="transmembrane region" description="Helical" evidence="5">
    <location>
        <begin position="63"/>
        <end position="82"/>
    </location>
</feature>
<proteinExistence type="inferred from homology"/>
<dbReference type="Pfam" id="PF01027">
    <property type="entry name" value="Bax1-I"/>
    <property type="match status" value="1"/>
</dbReference>
<keyword evidence="6" id="KW-1185">Reference proteome</keyword>
<dbReference type="GeneID" id="111136341"/>
<feature type="transmembrane region" description="Helical" evidence="5">
    <location>
        <begin position="174"/>
        <end position="191"/>
    </location>
</feature>
<dbReference type="Proteomes" id="UP000694844">
    <property type="component" value="Chromosome 1"/>
</dbReference>
<evidence type="ECO:0000313" key="7">
    <source>
        <dbReference type="RefSeq" id="XP_022342824.1"/>
    </source>
</evidence>
<dbReference type="CDD" id="cd10428">
    <property type="entry name" value="LFG_like"/>
    <property type="match status" value="1"/>
</dbReference>
<reference evidence="6" key="1">
    <citation type="submission" date="2024-06" db="UniProtKB">
        <authorList>
            <consortium name="RefSeq"/>
        </authorList>
    </citation>
    <scope>NUCLEOTIDE SEQUENCE [LARGE SCALE GENOMIC DNA]</scope>
</reference>
<feature type="transmembrane region" description="Helical" evidence="5">
    <location>
        <begin position="94"/>
        <end position="111"/>
    </location>
</feature>
<dbReference type="InterPro" id="IPR006214">
    <property type="entry name" value="Bax_inhibitor_1-related"/>
</dbReference>